<feature type="coiled-coil region" evidence="5">
    <location>
        <begin position="46"/>
        <end position="75"/>
    </location>
</feature>
<dbReference type="PANTHER" id="PTHR43077:SF10">
    <property type="entry name" value="TRANSPORT PERMEASE PROTEIN"/>
    <property type="match status" value="1"/>
</dbReference>
<dbReference type="GO" id="GO:0016020">
    <property type="term" value="C:membrane"/>
    <property type="evidence" value="ECO:0007669"/>
    <property type="project" value="UniProtKB-SubCell"/>
</dbReference>
<gene>
    <name evidence="8" type="ORF">CWR45_07115</name>
</gene>
<organism evidence="8 9">
    <name type="scientific">Oceanobacillus chungangensis</name>
    <dbReference type="NCBI Taxonomy" id="1229152"/>
    <lineage>
        <taxon>Bacteria</taxon>
        <taxon>Bacillati</taxon>
        <taxon>Bacillota</taxon>
        <taxon>Bacilli</taxon>
        <taxon>Bacillales</taxon>
        <taxon>Bacillaceae</taxon>
        <taxon>Oceanobacillus</taxon>
    </lineage>
</organism>
<sequence length="420" mass="46230">MVGQIVKKQLLLLLRSPVQLLLLIGLPIILIAILGTALSSFMEGEALELDLKVALIEEENEEEQIERFMKDVEELGLPEEAVGQIQLNIAQAAPIQLLKESVFGNEAMKDVIELDLAESEKLKQLLADDSYSTVIEVPNNFTYDMLNYMVFEEGVQPSLQVYQNEAALGATVVQGMLEHYQEQFAIGSFISKNGLEQLSPQIEQQPFGEIVSINQDKPASARDYYAIGMAVMNVLFIASTIGTFAFLEKKDHVFNRIILANVSRWTYFIGIFLSGMIIGFLHLLIIFGFSRVFYGVIWPDLFAFFVVTLAFAIAVGGLSVLLTAICYRINSEMITNFFSNIVVTIFATLGGSFFALGELSSFIQLLGDLTPNGAAMSAYLDILRGESLADISNHLLFLAIFAVALIVAAAFSFPKRGSAA</sequence>
<evidence type="ECO:0000256" key="5">
    <source>
        <dbReference type="SAM" id="Coils"/>
    </source>
</evidence>
<keyword evidence="3 6" id="KW-1133">Transmembrane helix</keyword>
<evidence type="ECO:0000256" key="3">
    <source>
        <dbReference type="ARBA" id="ARBA00022989"/>
    </source>
</evidence>
<dbReference type="InterPro" id="IPR051328">
    <property type="entry name" value="T7SS_ABC-Transporter"/>
</dbReference>
<dbReference type="Gene3D" id="3.40.1710.10">
    <property type="entry name" value="abc type-2 transporter like domain"/>
    <property type="match status" value="1"/>
</dbReference>
<evidence type="ECO:0000256" key="4">
    <source>
        <dbReference type="ARBA" id="ARBA00023136"/>
    </source>
</evidence>
<feature type="transmembrane region" description="Helical" evidence="6">
    <location>
        <begin position="395"/>
        <end position="413"/>
    </location>
</feature>
<protein>
    <submittedName>
        <fullName evidence="8">ABC transporter permease</fullName>
    </submittedName>
</protein>
<comment type="subcellular location">
    <subcellularLocation>
        <location evidence="1">Membrane</location>
        <topology evidence="1">Multi-pass membrane protein</topology>
    </subcellularLocation>
</comment>
<feature type="transmembrane region" description="Helical" evidence="6">
    <location>
        <begin position="20"/>
        <end position="42"/>
    </location>
</feature>
<dbReference type="RefSeq" id="WP_115749173.1">
    <property type="nucleotide sequence ID" value="NZ_PIOD01000006.1"/>
</dbReference>
<name>A0A3D8PYD5_9BACI</name>
<proteinExistence type="predicted"/>
<comment type="caution">
    <text evidence="8">The sequence shown here is derived from an EMBL/GenBank/DDBJ whole genome shotgun (WGS) entry which is preliminary data.</text>
</comment>
<feature type="transmembrane region" description="Helical" evidence="6">
    <location>
        <begin position="224"/>
        <end position="247"/>
    </location>
</feature>
<dbReference type="Proteomes" id="UP000256520">
    <property type="component" value="Unassembled WGS sequence"/>
</dbReference>
<dbReference type="PANTHER" id="PTHR43077">
    <property type="entry name" value="TRANSPORT PERMEASE YVFS-RELATED"/>
    <property type="match status" value="1"/>
</dbReference>
<evidence type="ECO:0000256" key="1">
    <source>
        <dbReference type="ARBA" id="ARBA00004141"/>
    </source>
</evidence>
<reference evidence="9" key="1">
    <citation type="submission" date="2017-11" db="EMBL/GenBank/DDBJ databases">
        <authorList>
            <person name="Zhu W."/>
        </authorList>
    </citation>
    <scope>NUCLEOTIDE SEQUENCE [LARGE SCALE GENOMIC DNA]</scope>
    <source>
        <strain evidence="9">CAU 1051</strain>
    </source>
</reference>
<evidence type="ECO:0000313" key="9">
    <source>
        <dbReference type="Proteomes" id="UP000256520"/>
    </source>
</evidence>
<dbReference type="GO" id="GO:0140359">
    <property type="term" value="F:ABC-type transporter activity"/>
    <property type="evidence" value="ECO:0007669"/>
    <property type="project" value="InterPro"/>
</dbReference>
<dbReference type="AlphaFoldDB" id="A0A3D8PYD5"/>
<evidence type="ECO:0000313" key="8">
    <source>
        <dbReference type="EMBL" id="RDW19825.1"/>
    </source>
</evidence>
<feature type="transmembrane region" description="Helical" evidence="6">
    <location>
        <begin position="267"/>
        <end position="289"/>
    </location>
</feature>
<dbReference type="OrthoDB" id="3078158at2"/>
<accession>A0A3D8PYD5</accession>
<keyword evidence="9" id="KW-1185">Reference proteome</keyword>
<evidence type="ECO:0000256" key="6">
    <source>
        <dbReference type="SAM" id="Phobius"/>
    </source>
</evidence>
<feature type="transmembrane region" description="Helical" evidence="6">
    <location>
        <begin position="301"/>
        <end position="325"/>
    </location>
</feature>
<feature type="transmembrane region" description="Helical" evidence="6">
    <location>
        <begin position="337"/>
        <end position="356"/>
    </location>
</feature>
<feature type="domain" description="ABC-2 type transporter transmembrane" evidence="7">
    <location>
        <begin position="20"/>
        <end position="410"/>
    </location>
</feature>
<keyword evidence="5" id="KW-0175">Coiled coil</keyword>
<keyword evidence="2 6" id="KW-0812">Transmembrane</keyword>
<evidence type="ECO:0000256" key="2">
    <source>
        <dbReference type="ARBA" id="ARBA00022692"/>
    </source>
</evidence>
<dbReference type="InterPro" id="IPR013525">
    <property type="entry name" value="ABC2_TM"/>
</dbReference>
<dbReference type="Pfam" id="PF12698">
    <property type="entry name" value="ABC2_membrane_3"/>
    <property type="match status" value="1"/>
</dbReference>
<dbReference type="EMBL" id="PIOD01000006">
    <property type="protein sequence ID" value="RDW19825.1"/>
    <property type="molecule type" value="Genomic_DNA"/>
</dbReference>
<evidence type="ECO:0000259" key="7">
    <source>
        <dbReference type="Pfam" id="PF12698"/>
    </source>
</evidence>
<keyword evidence="4 6" id="KW-0472">Membrane</keyword>